<dbReference type="EMBL" id="CP045899">
    <property type="protein sequence ID" value="QQP41013.1"/>
    <property type="molecule type" value="Genomic_DNA"/>
</dbReference>
<dbReference type="Gene3D" id="1.10.10.60">
    <property type="entry name" value="Homeodomain-like"/>
    <property type="match status" value="1"/>
</dbReference>
<dbReference type="PANTHER" id="PTHR46068:SF1">
    <property type="entry name" value="TRANSPOSASE IS30-LIKE HTH DOMAIN-CONTAINING PROTEIN"/>
    <property type="match status" value="1"/>
</dbReference>
<dbReference type="InterPro" id="IPR002622">
    <property type="entry name" value="Transposase_14"/>
</dbReference>
<evidence type="ECO:0000313" key="4">
    <source>
        <dbReference type="Proteomes" id="UP000595437"/>
    </source>
</evidence>
<comment type="subcellular location">
    <subcellularLocation>
        <location evidence="1">Nucleus</location>
    </subcellularLocation>
</comment>
<dbReference type="AlphaFoldDB" id="A0A7T8H076"/>
<evidence type="ECO:0000313" key="3">
    <source>
        <dbReference type="EMBL" id="QQP41013.1"/>
    </source>
</evidence>
<dbReference type="OrthoDB" id="4843387at2759"/>
<dbReference type="GO" id="GO:0003676">
    <property type="term" value="F:nucleic acid binding"/>
    <property type="evidence" value="ECO:0007669"/>
    <property type="project" value="InterPro"/>
</dbReference>
<keyword evidence="4" id="KW-1185">Reference proteome</keyword>
<dbReference type="InterPro" id="IPR009057">
    <property type="entry name" value="Homeodomain-like_sf"/>
</dbReference>
<evidence type="ECO:0000259" key="2">
    <source>
        <dbReference type="Pfam" id="PF01710"/>
    </source>
</evidence>
<feature type="domain" description="Transposase Synechocystis PCC 6803" evidence="2">
    <location>
        <begin position="127"/>
        <end position="220"/>
    </location>
</feature>
<dbReference type="Gene3D" id="3.30.420.10">
    <property type="entry name" value="Ribonuclease H-like superfamily/Ribonuclease H"/>
    <property type="match status" value="1"/>
</dbReference>
<reference evidence="4" key="1">
    <citation type="submission" date="2021-01" db="EMBL/GenBank/DDBJ databases">
        <title>Caligus Genome Assembly.</title>
        <authorList>
            <person name="Gallardo-Escarate C."/>
        </authorList>
    </citation>
    <scope>NUCLEOTIDE SEQUENCE [LARGE SCALE GENOMIC DNA]</scope>
</reference>
<sequence>MNGGPKLVHEPLFAEPGFRILEKDIKKEIDLLWRVGIVDDKDLVVNKSTRTIFPYLVAREKSKKPLIPREAGKAHGPKWKAFRSYIKAMLLFNGKLHHIHKFSIDRGRTKVFSWAGRFMSVRMNEKMASQRDTRVAIRALLDAGKTPTEISNQLGVTRHTVYTVKKSESVERNPGSGCKAKLDPEGFKKVAQATPLKSMRAHARELGVSPMTVYRTVKKAGGKSLVRVERPLLTDKMKETHLQRCKALLNDMKKGQVAPLLARYQPLDYTFWVHVERKACNVRHPNITQLKATVNEHWDAMTEGYLRDSCRAFRGRLKAIIAAGGGYIGD</sequence>
<dbReference type="Pfam" id="PF01710">
    <property type="entry name" value="HTH_Tnp_IS630"/>
    <property type="match status" value="1"/>
</dbReference>
<evidence type="ECO:0000256" key="1">
    <source>
        <dbReference type="ARBA" id="ARBA00004123"/>
    </source>
</evidence>
<dbReference type="InterPro" id="IPR036397">
    <property type="entry name" value="RNaseH_sf"/>
</dbReference>
<accession>A0A7T8H076</accession>
<dbReference type="GO" id="GO:0005634">
    <property type="term" value="C:nucleus"/>
    <property type="evidence" value="ECO:0007669"/>
    <property type="project" value="UniProtKB-SubCell"/>
</dbReference>
<gene>
    <name evidence="3" type="ORF">FKW44_015259</name>
</gene>
<organism evidence="3 4">
    <name type="scientific">Caligus rogercresseyi</name>
    <name type="common">Sea louse</name>
    <dbReference type="NCBI Taxonomy" id="217165"/>
    <lineage>
        <taxon>Eukaryota</taxon>
        <taxon>Metazoa</taxon>
        <taxon>Ecdysozoa</taxon>
        <taxon>Arthropoda</taxon>
        <taxon>Crustacea</taxon>
        <taxon>Multicrustacea</taxon>
        <taxon>Hexanauplia</taxon>
        <taxon>Copepoda</taxon>
        <taxon>Siphonostomatoida</taxon>
        <taxon>Caligidae</taxon>
        <taxon>Caligus</taxon>
    </lineage>
</organism>
<dbReference type="PANTHER" id="PTHR46068">
    <property type="entry name" value="PROTEIN CBG27172"/>
    <property type="match status" value="1"/>
</dbReference>
<protein>
    <recommendedName>
        <fullName evidence="2">Transposase Synechocystis PCC 6803 domain-containing protein</fullName>
    </recommendedName>
</protein>
<dbReference type="Proteomes" id="UP000595437">
    <property type="component" value="Chromosome 10"/>
</dbReference>
<name>A0A7T8H076_CALRO</name>
<proteinExistence type="predicted"/>
<dbReference type="SUPFAM" id="SSF46689">
    <property type="entry name" value="Homeodomain-like"/>
    <property type="match status" value="1"/>
</dbReference>